<dbReference type="OrthoDB" id="567475at2759"/>
<dbReference type="VEuPathDB" id="CryptoDB:Vbra_16838"/>
<accession>A0A0G4G3Q2</accession>
<protein>
    <submittedName>
        <fullName evidence="2">Uncharacterized protein</fullName>
    </submittedName>
</protein>
<keyword evidence="1" id="KW-0812">Transmembrane</keyword>
<keyword evidence="3" id="KW-1185">Reference proteome</keyword>
<dbReference type="EMBL" id="CDMY01000553">
    <property type="protein sequence ID" value="CEM22577.1"/>
    <property type="molecule type" value="Genomic_DNA"/>
</dbReference>
<dbReference type="AlphaFoldDB" id="A0A0G4G3Q2"/>
<gene>
    <name evidence="2" type="ORF">Vbra_16838</name>
</gene>
<name>A0A0G4G3Q2_VITBC</name>
<dbReference type="OMA" id="RCYETIG"/>
<keyword evidence="1" id="KW-0472">Membrane</keyword>
<keyword evidence="1" id="KW-1133">Transmembrane helix</keyword>
<sequence>MPWWSKWHPFQVDRPFKWWLVRVLIVTFALTILNIVLVLRRTDIYLPTHSLRQPHREAAGRAHRLRQPPQLAADVSALKHEVVYPGGGNESDLLWQYRQMWPSERWLERHVKPFTQPPIRLNISHELVRLLDTPATTKVSAPFLAIIIPTVPRGNGTDYLNPTLAALIQQLDGSSAGGLSSLSSDDTRALGALKRRVGVLVYHAFEEGRAAMPHAALDKAEETYRRDRRVKIVREGHDYVGAPCSPAAGRRDEGQTPPGPTTRRHTCDVIHLFKTALHEFSLTPYFLLMEDDFVVCAGGVLALLWAMLKATRYFGQWSALRVSLGLNGLVLKRADIPLLSHFLYSNGMALPVDLLVNYWLSKRRVPSATAGGGGTGTDGRLRQSSAAYLRDRIPLVYRYNLMQHIGDLSAYPGYRFHEARPGLRCYETIGSYMDVFESFDLSRCPQDDIFPCHTTHPIAPLKHWGVGRAEGRDHGHELTLVAAMVGQACVDACRERGAECDATGFVKANSCGALLEHFPCGGGCWKGHGRVNPLYIATQQHQPRTADVGRWHAPTNETGRCVVGGEADRSTCQGHHEGTRRLCPCSSGPSMV</sequence>
<evidence type="ECO:0000313" key="3">
    <source>
        <dbReference type="Proteomes" id="UP000041254"/>
    </source>
</evidence>
<organism evidence="2 3">
    <name type="scientific">Vitrella brassicaformis (strain CCMP3155)</name>
    <dbReference type="NCBI Taxonomy" id="1169540"/>
    <lineage>
        <taxon>Eukaryota</taxon>
        <taxon>Sar</taxon>
        <taxon>Alveolata</taxon>
        <taxon>Colpodellida</taxon>
        <taxon>Vitrellaceae</taxon>
        <taxon>Vitrella</taxon>
    </lineage>
</organism>
<evidence type="ECO:0000313" key="2">
    <source>
        <dbReference type="EMBL" id="CEM22577.1"/>
    </source>
</evidence>
<proteinExistence type="predicted"/>
<dbReference type="InParanoid" id="A0A0G4G3Q2"/>
<evidence type="ECO:0000256" key="1">
    <source>
        <dbReference type="SAM" id="Phobius"/>
    </source>
</evidence>
<feature type="transmembrane region" description="Helical" evidence="1">
    <location>
        <begin position="20"/>
        <end position="39"/>
    </location>
</feature>
<dbReference type="Proteomes" id="UP000041254">
    <property type="component" value="Unassembled WGS sequence"/>
</dbReference>
<reference evidence="2 3" key="1">
    <citation type="submission" date="2014-11" db="EMBL/GenBank/DDBJ databases">
        <authorList>
            <person name="Zhu J."/>
            <person name="Qi W."/>
            <person name="Song R."/>
        </authorList>
    </citation>
    <scope>NUCLEOTIDE SEQUENCE [LARGE SCALE GENOMIC DNA]</scope>
</reference>